<dbReference type="Pfam" id="PF01544">
    <property type="entry name" value="CorA"/>
    <property type="match status" value="1"/>
</dbReference>
<keyword evidence="3" id="KW-0813">Transport</keyword>
<comment type="caution">
    <text evidence="9">The sequence shown here is derived from an EMBL/GenBank/DDBJ whole genome shotgun (WGS) entry which is preliminary data.</text>
</comment>
<dbReference type="InterPro" id="IPR045863">
    <property type="entry name" value="CorA_TM1_TM2"/>
</dbReference>
<feature type="transmembrane region" description="Helical" evidence="8">
    <location>
        <begin position="247"/>
        <end position="268"/>
    </location>
</feature>
<dbReference type="EMBL" id="MFAA01000024">
    <property type="protein sequence ID" value="OGD68735.1"/>
    <property type="molecule type" value="Genomic_DNA"/>
</dbReference>
<comment type="similarity">
    <text evidence="2">Belongs to the CorA metal ion transporter (MIT) (TC 1.A.35) family.</text>
</comment>
<gene>
    <name evidence="9" type="ORF">A3E89_01360</name>
</gene>
<organism evidence="9 10">
    <name type="scientific">Candidatus Campbellbacteria bacterium RIFCSPHIGHO2_12_FULL_35_10</name>
    <dbReference type="NCBI Taxonomy" id="1797578"/>
    <lineage>
        <taxon>Bacteria</taxon>
        <taxon>Candidatus Campbelliibacteriota</taxon>
    </lineage>
</organism>
<evidence type="ECO:0008006" key="11">
    <source>
        <dbReference type="Google" id="ProtNLM"/>
    </source>
</evidence>
<dbReference type="Gene3D" id="1.20.58.340">
    <property type="entry name" value="Magnesium transport protein CorA, transmembrane region"/>
    <property type="match status" value="2"/>
</dbReference>
<dbReference type="GO" id="GO:0050897">
    <property type="term" value="F:cobalt ion binding"/>
    <property type="evidence" value="ECO:0007669"/>
    <property type="project" value="TreeGrafter"/>
</dbReference>
<dbReference type="Proteomes" id="UP000185891">
    <property type="component" value="Unassembled WGS sequence"/>
</dbReference>
<dbReference type="InterPro" id="IPR002523">
    <property type="entry name" value="MgTranspt_CorA/ZnTranspt_ZntB"/>
</dbReference>
<dbReference type="GO" id="GO:0015087">
    <property type="term" value="F:cobalt ion transmembrane transporter activity"/>
    <property type="evidence" value="ECO:0007669"/>
    <property type="project" value="TreeGrafter"/>
</dbReference>
<evidence type="ECO:0000256" key="8">
    <source>
        <dbReference type="SAM" id="Phobius"/>
    </source>
</evidence>
<dbReference type="PANTHER" id="PTHR46494:SF1">
    <property type="entry name" value="CORA FAMILY METAL ION TRANSPORTER (EUROFUNG)"/>
    <property type="match status" value="1"/>
</dbReference>
<evidence type="ECO:0000256" key="4">
    <source>
        <dbReference type="ARBA" id="ARBA00022475"/>
    </source>
</evidence>
<dbReference type="SUPFAM" id="SSF144083">
    <property type="entry name" value="Magnesium transport protein CorA, transmembrane region"/>
    <property type="match status" value="1"/>
</dbReference>
<proteinExistence type="inferred from homology"/>
<evidence type="ECO:0000313" key="10">
    <source>
        <dbReference type="Proteomes" id="UP000185891"/>
    </source>
</evidence>
<dbReference type="InterPro" id="IPR045861">
    <property type="entry name" value="CorA_cytoplasmic_dom"/>
</dbReference>
<reference evidence="9 10" key="1">
    <citation type="journal article" date="2016" name="Nat. Commun.">
        <title>Thousands of microbial genomes shed light on interconnected biogeochemical processes in an aquifer system.</title>
        <authorList>
            <person name="Anantharaman K."/>
            <person name="Brown C.T."/>
            <person name="Hug L.A."/>
            <person name="Sharon I."/>
            <person name="Castelle C.J."/>
            <person name="Probst A.J."/>
            <person name="Thomas B.C."/>
            <person name="Singh A."/>
            <person name="Wilkins M.J."/>
            <person name="Karaoz U."/>
            <person name="Brodie E.L."/>
            <person name="Williams K.H."/>
            <person name="Hubbard S.S."/>
            <person name="Banfield J.F."/>
        </authorList>
    </citation>
    <scope>NUCLEOTIDE SEQUENCE [LARGE SCALE GENOMIC DNA]</scope>
</reference>
<accession>A0A1F5EMY1</accession>
<dbReference type="SUPFAM" id="SSF143865">
    <property type="entry name" value="CorA soluble domain-like"/>
    <property type="match status" value="1"/>
</dbReference>
<evidence type="ECO:0000256" key="1">
    <source>
        <dbReference type="ARBA" id="ARBA00004651"/>
    </source>
</evidence>
<dbReference type="Gene3D" id="3.30.460.20">
    <property type="entry name" value="CorA soluble domain-like"/>
    <property type="match status" value="1"/>
</dbReference>
<dbReference type="GO" id="GO:0000287">
    <property type="term" value="F:magnesium ion binding"/>
    <property type="evidence" value="ECO:0007669"/>
    <property type="project" value="TreeGrafter"/>
</dbReference>
<evidence type="ECO:0000256" key="5">
    <source>
        <dbReference type="ARBA" id="ARBA00022692"/>
    </source>
</evidence>
<keyword evidence="4" id="KW-1003">Cell membrane</keyword>
<name>A0A1F5EMY1_9BACT</name>
<evidence type="ECO:0000256" key="2">
    <source>
        <dbReference type="ARBA" id="ARBA00009765"/>
    </source>
</evidence>
<dbReference type="GO" id="GO:0005886">
    <property type="term" value="C:plasma membrane"/>
    <property type="evidence" value="ECO:0007669"/>
    <property type="project" value="UniProtKB-SubCell"/>
</dbReference>
<keyword evidence="5 8" id="KW-0812">Transmembrane</keyword>
<evidence type="ECO:0000313" key="9">
    <source>
        <dbReference type="EMBL" id="OGD68735.1"/>
    </source>
</evidence>
<dbReference type="PANTHER" id="PTHR46494">
    <property type="entry name" value="CORA FAMILY METAL ION TRANSPORTER (EUROFUNG)"/>
    <property type="match status" value="1"/>
</dbReference>
<evidence type="ECO:0000256" key="3">
    <source>
        <dbReference type="ARBA" id="ARBA00022448"/>
    </source>
</evidence>
<feature type="transmembrane region" description="Helical" evidence="8">
    <location>
        <begin position="280"/>
        <end position="298"/>
    </location>
</feature>
<keyword evidence="6 8" id="KW-1133">Transmembrane helix</keyword>
<protein>
    <recommendedName>
        <fullName evidence="11">Magnesium transporter CorA</fullName>
    </recommendedName>
</protein>
<evidence type="ECO:0000256" key="7">
    <source>
        <dbReference type="ARBA" id="ARBA00023136"/>
    </source>
</evidence>
<evidence type="ECO:0000256" key="6">
    <source>
        <dbReference type="ARBA" id="ARBA00022989"/>
    </source>
</evidence>
<dbReference type="GO" id="GO:0015095">
    <property type="term" value="F:magnesium ion transmembrane transporter activity"/>
    <property type="evidence" value="ECO:0007669"/>
    <property type="project" value="TreeGrafter"/>
</dbReference>
<sequence>MLKRHTHNKVTWIDLFQPSQEEVREVMEEFDLHPNVANDLITPTFKPTVELHKNFIYLILHFPAFRHTHSYEENQEVDFVIGKDFLITSRYDTIDPIHKFSKEFEVNSILDKNTKETDTEHVFFLLIKKLYHSINHELEYIEDALENVEARIFQGDEKNMVKDLSFLGRDLLNAKQATNPHKETLESLKEVGVDFFGKNFNKQIGAVINEYRRIRHNIEINKESLNELRETNNSLLSTKENEIMKTLTIMAFVTFPLSLLATVFGMNTTGTPLVGRENDFWMVVGIMLGLATLFFIFFKYKKWL</sequence>
<comment type="subcellular location">
    <subcellularLocation>
        <location evidence="1">Cell membrane</location>
        <topology evidence="1">Multi-pass membrane protein</topology>
    </subcellularLocation>
</comment>
<keyword evidence="7 8" id="KW-0472">Membrane</keyword>
<dbReference type="AlphaFoldDB" id="A0A1F5EMY1"/>